<evidence type="ECO:0000256" key="13">
    <source>
        <dbReference type="ARBA" id="ARBA00048098"/>
    </source>
</evidence>
<dbReference type="FunFam" id="1.20.80.10:FF:000005">
    <property type="entry name" value="FERM, RhoGEF and pleckstrin domain-containing protein 1"/>
    <property type="match status" value="1"/>
</dbReference>
<dbReference type="PROSITE" id="PS50057">
    <property type="entry name" value="FERM_3"/>
    <property type="match status" value="1"/>
</dbReference>
<evidence type="ECO:0000256" key="14">
    <source>
        <dbReference type="SAM" id="MobiDB-lite"/>
    </source>
</evidence>
<dbReference type="CDD" id="cd13193">
    <property type="entry name" value="FERM_C_FARP1-like"/>
    <property type="match status" value="1"/>
</dbReference>
<dbReference type="InterPro" id="IPR019749">
    <property type="entry name" value="Band_41_domain"/>
</dbReference>
<dbReference type="AlphaFoldDB" id="A0AA35LBL1"/>
<dbReference type="Pfam" id="PF00071">
    <property type="entry name" value="Ras"/>
    <property type="match status" value="1"/>
</dbReference>
<dbReference type="PROSITE" id="PS51420">
    <property type="entry name" value="RHO"/>
    <property type="match status" value="1"/>
</dbReference>
<evidence type="ECO:0000259" key="15">
    <source>
        <dbReference type="PROSITE" id="PS50057"/>
    </source>
</evidence>
<reference evidence="16" key="1">
    <citation type="submission" date="2022-12" db="EMBL/GenBank/DDBJ databases">
        <authorList>
            <person name="Alioto T."/>
            <person name="Alioto T."/>
            <person name="Gomez Garrido J."/>
        </authorList>
    </citation>
    <scope>NUCLEOTIDE SEQUENCE</scope>
</reference>
<comment type="similarity">
    <text evidence="2">Belongs to the small GTPase superfamily. Ras family.</text>
</comment>
<dbReference type="Pfam" id="PF09379">
    <property type="entry name" value="FERM_N"/>
    <property type="match status" value="1"/>
</dbReference>
<dbReference type="SMART" id="SM00295">
    <property type="entry name" value="B41"/>
    <property type="match status" value="1"/>
</dbReference>
<dbReference type="InterPro" id="IPR019747">
    <property type="entry name" value="FERM_CS"/>
</dbReference>
<evidence type="ECO:0000256" key="7">
    <source>
        <dbReference type="ARBA" id="ARBA00022801"/>
    </source>
</evidence>
<dbReference type="CDD" id="cd14473">
    <property type="entry name" value="FERM_B-lobe"/>
    <property type="match status" value="1"/>
</dbReference>
<dbReference type="Gene3D" id="1.20.80.10">
    <property type="match status" value="1"/>
</dbReference>
<keyword evidence="4" id="KW-0488">Methylation</keyword>
<evidence type="ECO:0000256" key="11">
    <source>
        <dbReference type="ARBA" id="ARBA00023288"/>
    </source>
</evidence>
<evidence type="ECO:0000256" key="1">
    <source>
        <dbReference type="ARBA" id="ARBA00004523"/>
    </source>
</evidence>
<dbReference type="InterPro" id="IPR014847">
    <property type="entry name" value="FA"/>
</dbReference>
<dbReference type="InterPro" id="IPR041788">
    <property type="entry name" value="FARP1/FARP2/FRMD7_FERM_C"/>
</dbReference>
<dbReference type="PROSITE" id="PS51421">
    <property type="entry name" value="RAS"/>
    <property type="match status" value="1"/>
</dbReference>
<dbReference type="CDD" id="cd17188">
    <property type="entry name" value="FERM_F1_FRMD7"/>
    <property type="match status" value="1"/>
</dbReference>
<dbReference type="SUPFAM" id="SSF50729">
    <property type="entry name" value="PH domain-like"/>
    <property type="match status" value="1"/>
</dbReference>
<dbReference type="GO" id="GO:0005525">
    <property type="term" value="F:GTP binding"/>
    <property type="evidence" value="ECO:0007669"/>
    <property type="project" value="UniProtKB-KW"/>
</dbReference>
<dbReference type="PRINTS" id="PR00935">
    <property type="entry name" value="BAND41"/>
</dbReference>
<evidence type="ECO:0000256" key="3">
    <source>
        <dbReference type="ARBA" id="ARBA00011984"/>
    </source>
</evidence>
<evidence type="ECO:0000256" key="6">
    <source>
        <dbReference type="ARBA" id="ARBA00022753"/>
    </source>
</evidence>
<evidence type="ECO:0000256" key="8">
    <source>
        <dbReference type="ARBA" id="ARBA00023134"/>
    </source>
</evidence>
<proteinExistence type="inferred from homology"/>
<dbReference type="SMART" id="SM00174">
    <property type="entry name" value="RHO"/>
    <property type="match status" value="1"/>
</dbReference>
<dbReference type="InterPro" id="IPR001806">
    <property type="entry name" value="Small_GTPase"/>
</dbReference>
<dbReference type="InterPro" id="IPR051835">
    <property type="entry name" value="RAC1-GEF"/>
</dbReference>
<dbReference type="InterPro" id="IPR018980">
    <property type="entry name" value="FERM_PH-like_C"/>
</dbReference>
<dbReference type="EC" id="3.6.5.2" evidence="3"/>
<dbReference type="SUPFAM" id="SSF54236">
    <property type="entry name" value="Ubiquitin-like"/>
    <property type="match status" value="1"/>
</dbReference>
<dbReference type="GO" id="GO:0055038">
    <property type="term" value="C:recycling endosome membrane"/>
    <property type="evidence" value="ECO:0007669"/>
    <property type="project" value="UniProtKB-SubCell"/>
</dbReference>
<dbReference type="InterPro" id="IPR005225">
    <property type="entry name" value="Small_GTP-bd"/>
</dbReference>
<dbReference type="GO" id="GO:0003925">
    <property type="term" value="F:G protein activity"/>
    <property type="evidence" value="ECO:0007669"/>
    <property type="project" value="UniProtKB-EC"/>
</dbReference>
<evidence type="ECO:0000256" key="12">
    <source>
        <dbReference type="ARBA" id="ARBA00023289"/>
    </source>
</evidence>
<dbReference type="SMART" id="SM01196">
    <property type="entry name" value="FERM_C"/>
    <property type="match status" value="1"/>
</dbReference>
<dbReference type="InterPro" id="IPR027417">
    <property type="entry name" value="P-loop_NTPase"/>
</dbReference>
<keyword evidence="12" id="KW-0636">Prenylation</keyword>
<dbReference type="InterPro" id="IPR014352">
    <property type="entry name" value="FERM/acyl-CoA-bd_prot_sf"/>
</dbReference>
<dbReference type="Pfam" id="PF00373">
    <property type="entry name" value="FERM_M"/>
    <property type="match status" value="1"/>
</dbReference>
<dbReference type="Gene3D" id="3.10.20.90">
    <property type="entry name" value="Phosphatidylinositol 3-kinase Catalytic Subunit, Chain A, domain 1"/>
    <property type="match status" value="1"/>
</dbReference>
<dbReference type="SMART" id="SM00175">
    <property type="entry name" value="RAB"/>
    <property type="match status" value="1"/>
</dbReference>
<sequence length="940" mass="106602">MREYKVVVLGSGGVGKSALTVQFVTGTFIEKYDPTIEDFYRKEIEVDCSPSVLEILDTAGTEQFASMRDLYIKNGQGFILVYSLVNQQSFQDIKPMRDQIVRVKRYEKVPLILVGNKVDLESEREVLSAEGRALAQEWGCPFMETSAKMKKRKQNLNHGHTKQIKTQRNLHRCCFGETLSAQAAELSLAKCFASTCPPAETEILYESEQEQAQPPPPAAAACIPECQDLANCSAACSRMLHLKVQFLDDSQKIFVVDQKSSGKTLFSLSCSHLNLTEKEYFGLEFWSSAGHTAWLELLKPITKQIKNPKEVLFKFMVKFFPVDPGHLREELTRYLFTLQIKKDLACGRLPCSDNSSALMVSHLLQSALGDYHEEMDQKHLETHKYLLNQECLVNKIMHYHKKHIGKTPAESDVQLLDIVRKLEMYGIRPHPASDGEGTQINLAVTHMGVLVLRGNTKINTFNWSKIRKLSFKRKHFLIKLHANISALCKDTLEFTMASRDTCKAFWKTCVEYHAFFRLSEEPKSKPKAFLCSKGSSFRYCGRTQRQLLEHGTKGKLKSLPFERKHHPSRYHERQCRSSPDLLTDVSKQMEDLRLVYGTIGGYHSANGVHTSEPMLDSRRRNSAVEVIFADELERSKPEADPTLLPHSQSSSTFPLVYTELEHDWEAADIYEQRVPLTSFQPSYKLAGNSKSTSVGNMREMTPRQQLTYTDIPYRGPIHQQLYMASPQVFFCVDRPPQMSRHTAVAGPAEETASGVNMLGASPMKPSRRSPGMARTRVTEPEVLPRMTYLSSISMEQDDDGSVFDYSIQDQTPKRSWSQSDMKMIRFPYGSEFRPLGPCPVLSSRKDDILQYVLAQQRFPEPPRAQRTLERYVGSGTESSDSDSDMLPDYFSLYGRVVKAPRARVRLSSGSLQLEGEDEEVCLTTANIEDRTSQGASNYFT</sequence>
<dbReference type="EMBL" id="OX395140">
    <property type="protein sequence ID" value="CAI5793350.1"/>
    <property type="molecule type" value="Genomic_DNA"/>
</dbReference>
<dbReference type="FunFam" id="3.40.50.300:FF:000189">
    <property type="entry name" value="Member of ras oncogene family"/>
    <property type="match status" value="1"/>
</dbReference>
<dbReference type="PROSITE" id="PS00660">
    <property type="entry name" value="FERM_1"/>
    <property type="match status" value="1"/>
</dbReference>
<keyword evidence="5" id="KW-0547">Nucleotide-binding</keyword>
<dbReference type="GO" id="GO:0010975">
    <property type="term" value="P:regulation of neuron projection development"/>
    <property type="evidence" value="ECO:0007669"/>
    <property type="project" value="TreeGrafter"/>
</dbReference>
<evidence type="ECO:0000256" key="2">
    <source>
        <dbReference type="ARBA" id="ARBA00008344"/>
    </source>
</evidence>
<keyword evidence="6" id="KW-0967">Endosome</keyword>
<keyword evidence="7" id="KW-0378">Hydrolase</keyword>
<accession>A0AA35LBL1</accession>
<comment type="subcellular location">
    <subcellularLocation>
        <location evidence="1">Recycling endosome membrane</location>
        <topology evidence="1">Lipid-anchor</topology>
        <orientation evidence="1">Cytoplasmic side</orientation>
    </subcellularLocation>
</comment>
<keyword evidence="11" id="KW-0449">Lipoprotein</keyword>
<keyword evidence="17" id="KW-1185">Reference proteome</keyword>
<evidence type="ECO:0000256" key="9">
    <source>
        <dbReference type="ARBA" id="ARBA00023136"/>
    </source>
</evidence>
<dbReference type="InterPro" id="IPR011993">
    <property type="entry name" value="PH-like_dom_sf"/>
</dbReference>
<dbReference type="InterPro" id="IPR029071">
    <property type="entry name" value="Ubiquitin-like_domsf"/>
</dbReference>
<dbReference type="Gene3D" id="2.30.29.30">
    <property type="entry name" value="Pleckstrin-homology domain (PH domain)/Phosphotyrosine-binding domain (PTB)"/>
    <property type="match status" value="1"/>
</dbReference>
<keyword evidence="8" id="KW-0342">GTP-binding</keyword>
<dbReference type="PRINTS" id="PR00449">
    <property type="entry name" value="RASTRNSFRMNG"/>
</dbReference>
<evidence type="ECO:0000256" key="4">
    <source>
        <dbReference type="ARBA" id="ARBA00022481"/>
    </source>
</evidence>
<dbReference type="Pfam" id="PF08736">
    <property type="entry name" value="FA"/>
    <property type="match status" value="1"/>
</dbReference>
<dbReference type="FunFam" id="3.10.20.90:FF:000040">
    <property type="entry name" value="FERM, RhoGEF and pleckstrin domain-containing protein"/>
    <property type="match status" value="1"/>
</dbReference>
<dbReference type="InterPro" id="IPR035963">
    <property type="entry name" value="FERM_2"/>
</dbReference>
<protein>
    <recommendedName>
        <fullName evidence="3">small monomeric GTPase</fullName>
        <ecNumber evidence="3">3.6.5.2</ecNumber>
    </recommendedName>
</protein>
<feature type="region of interest" description="Disordered" evidence="14">
    <location>
        <begin position="755"/>
        <end position="775"/>
    </location>
</feature>
<dbReference type="InterPro" id="IPR000299">
    <property type="entry name" value="FERM_domain"/>
</dbReference>
<dbReference type="SMART" id="SM00176">
    <property type="entry name" value="RAN"/>
    <property type="match status" value="1"/>
</dbReference>
<dbReference type="Gene3D" id="3.40.50.300">
    <property type="entry name" value="P-loop containing nucleotide triphosphate hydrolases"/>
    <property type="match status" value="1"/>
</dbReference>
<keyword evidence="10" id="KW-0564">Palmitate</keyword>
<organism evidence="16 17">
    <name type="scientific">Podarcis lilfordi</name>
    <name type="common">Lilford's wall lizard</name>
    <dbReference type="NCBI Taxonomy" id="74358"/>
    <lineage>
        <taxon>Eukaryota</taxon>
        <taxon>Metazoa</taxon>
        <taxon>Chordata</taxon>
        <taxon>Craniata</taxon>
        <taxon>Vertebrata</taxon>
        <taxon>Euteleostomi</taxon>
        <taxon>Lepidosauria</taxon>
        <taxon>Squamata</taxon>
        <taxon>Bifurcata</taxon>
        <taxon>Unidentata</taxon>
        <taxon>Episquamata</taxon>
        <taxon>Laterata</taxon>
        <taxon>Lacertibaenia</taxon>
        <taxon>Lacertidae</taxon>
        <taxon>Podarcis</taxon>
    </lineage>
</organism>
<name>A0AA35LBL1_9SAUR</name>
<dbReference type="PANTHER" id="PTHR45858:SF1">
    <property type="entry name" value="FERM DOMAIN-CONTAINING PROTEIN 7"/>
    <property type="match status" value="1"/>
</dbReference>
<dbReference type="GO" id="GO:0005085">
    <property type="term" value="F:guanyl-nucleotide exchange factor activity"/>
    <property type="evidence" value="ECO:0007669"/>
    <property type="project" value="TreeGrafter"/>
</dbReference>
<gene>
    <name evidence="16" type="ORF">PODLI_1B014480</name>
</gene>
<comment type="catalytic activity">
    <reaction evidence="13">
        <text>GTP + H2O = GDP + phosphate + H(+)</text>
        <dbReference type="Rhea" id="RHEA:19669"/>
        <dbReference type="ChEBI" id="CHEBI:15377"/>
        <dbReference type="ChEBI" id="CHEBI:15378"/>
        <dbReference type="ChEBI" id="CHEBI:37565"/>
        <dbReference type="ChEBI" id="CHEBI:43474"/>
        <dbReference type="ChEBI" id="CHEBI:58189"/>
        <dbReference type="EC" id="3.6.5.2"/>
    </reaction>
</comment>
<dbReference type="SUPFAM" id="SSF52540">
    <property type="entry name" value="P-loop containing nucleoside triphosphate hydrolases"/>
    <property type="match status" value="1"/>
</dbReference>
<dbReference type="Pfam" id="PF09380">
    <property type="entry name" value="FERM_C"/>
    <property type="match status" value="1"/>
</dbReference>
<feature type="domain" description="FERM" evidence="15">
    <location>
        <begin position="240"/>
        <end position="520"/>
    </location>
</feature>
<evidence type="ECO:0000313" key="16">
    <source>
        <dbReference type="EMBL" id="CAI5793350.1"/>
    </source>
</evidence>
<dbReference type="PROSITE" id="PS51419">
    <property type="entry name" value="RAB"/>
    <property type="match status" value="1"/>
</dbReference>
<dbReference type="SMART" id="SM00173">
    <property type="entry name" value="RAS"/>
    <property type="match status" value="1"/>
</dbReference>
<dbReference type="SMART" id="SM01195">
    <property type="entry name" value="FA"/>
    <property type="match status" value="1"/>
</dbReference>
<keyword evidence="9" id="KW-0472">Membrane</keyword>
<dbReference type="PANTHER" id="PTHR45858">
    <property type="entry name" value="FERM DOMAIN CONTAINING PROTEIN"/>
    <property type="match status" value="1"/>
</dbReference>
<evidence type="ECO:0000313" key="17">
    <source>
        <dbReference type="Proteomes" id="UP001178461"/>
    </source>
</evidence>
<dbReference type="NCBIfam" id="TIGR00231">
    <property type="entry name" value="small_GTP"/>
    <property type="match status" value="1"/>
</dbReference>
<evidence type="ECO:0000256" key="10">
    <source>
        <dbReference type="ARBA" id="ARBA00023139"/>
    </source>
</evidence>
<dbReference type="InterPro" id="IPR018979">
    <property type="entry name" value="FERM_N"/>
</dbReference>
<dbReference type="InterPro" id="IPR019748">
    <property type="entry name" value="FERM_central"/>
</dbReference>
<dbReference type="SUPFAM" id="SSF47031">
    <property type="entry name" value="Second domain of FERM"/>
    <property type="match status" value="1"/>
</dbReference>
<evidence type="ECO:0000256" key="5">
    <source>
        <dbReference type="ARBA" id="ARBA00022741"/>
    </source>
</evidence>
<dbReference type="Proteomes" id="UP001178461">
    <property type="component" value="Chromosome Z"/>
</dbReference>
<dbReference type="FunFam" id="2.30.29.30:FF:000002">
    <property type="entry name" value="Band 4.1-like protein 5 isoform 1"/>
    <property type="match status" value="1"/>
</dbReference>